<protein>
    <recommendedName>
        <fullName evidence="3">Uridine kinase</fullName>
    </recommendedName>
</protein>
<accession>A0A021VR00</accession>
<dbReference type="AlphaFoldDB" id="A0A021VR00"/>
<organism evidence="1 2">
    <name type="scientific">Actinotalea ferrariae CF5-4</name>
    <dbReference type="NCBI Taxonomy" id="948458"/>
    <lineage>
        <taxon>Bacteria</taxon>
        <taxon>Bacillati</taxon>
        <taxon>Actinomycetota</taxon>
        <taxon>Actinomycetes</taxon>
        <taxon>Micrococcales</taxon>
        <taxon>Cellulomonadaceae</taxon>
        <taxon>Actinotalea</taxon>
    </lineage>
</organism>
<dbReference type="Proteomes" id="UP000019753">
    <property type="component" value="Unassembled WGS sequence"/>
</dbReference>
<dbReference type="EMBL" id="AXCW01000085">
    <property type="protein sequence ID" value="EYR63571.1"/>
    <property type="molecule type" value="Genomic_DNA"/>
</dbReference>
<comment type="caution">
    <text evidence="1">The sequence shown here is derived from an EMBL/GenBank/DDBJ whole genome shotgun (WGS) entry which is preliminary data.</text>
</comment>
<dbReference type="InterPro" id="IPR027417">
    <property type="entry name" value="P-loop_NTPase"/>
</dbReference>
<gene>
    <name evidence="1" type="ORF">N866_19845</name>
</gene>
<dbReference type="Gene3D" id="3.40.50.300">
    <property type="entry name" value="P-loop containing nucleotide triphosphate hydrolases"/>
    <property type="match status" value="1"/>
</dbReference>
<evidence type="ECO:0008006" key="3">
    <source>
        <dbReference type="Google" id="ProtNLM"/>
    </source>
</evidence>
<dbReference type="SUPFAM" id="SSF52540">
    <property type="entry name" value="P-loop containing nucleoside triphosphate hydrolases"/>
    <property type="match status" value="1"/>
</dbReference>
<sequence>MGAVTLPPGEPELGPWRTVPLRDLLDVVRAEAGDPVGRPRVVAVDGRGASGKTTLSARLQRLVPRSAVVHVDDLSWNEPLYEWGHLLAEDVLEPLHAGRALSFRPPQWGVHGRPGAIEVPAGLDLVVVEGTGASHAEHAGLVDATVWVQADFALAEVRGIARDVEQGVNGDLAEATAFWHEWMVAELAFFERQRPWERACVAVNGSPSGALREDEVQLAAVRPA</sequence>
<name>A0A021VR00_9CELL</name>
<evidence type="ECO:0000313" key="1">
    <source>
        <dbReference type="EMBL" id="EYR63571.1"/>
    </source>
</evidence>
<proteinExistence type="predicted"/>
<reference evidence="1 2" key="1">
    <citation type="submission" date="2014-01" db="EMBL/GenBank/DDBJ databases">
        <title>Actinotalea ferrariae CF5-4.</title>
        <authorList>
            <person name="Chen F."/>
            <person name="Li Y."/>
            <person name="Wang G."/>
        </authorList>
    </citation>
    <scope>NUCLEOTIDE SEQUENCE [LARGE SCALE GENOMIC DNA]</scope>
    <source>
        <strain evidence="1 2">CF5-4</strain>
    </source>
</reference>
<evidence type="ECO:0000313" key="2">
    <source>
        <dbReference type="Proteomes" id="UP000019753"/>
    </source>
</evidence>
<keyword evidence="2" id="KW-1185">Reference proteome</keyword>